<reference evidence="1" key="1">
    <citation type="submission" date="2022-12" db="EMBL/GenBank/DDBJ databases">
        <authorList>
            <person name="Petersen C."/>
        </authorList>
    </citation>
    <scope>NUCLEOTIDE SEQUENCE</scope>
    <source>
        <strain evidence="1">IBT 3081</strain>
    </source>
</reference>
<accession>A0A9W9S4A7</accession>
<evidence type="ECO:0000313" key="1">
    <source>
        <dbReference type="EMBL" id="KAJ5371630.1"/>
    </source>
</evidence>
<dbReference type="GeneID" id="81460549"/>
<evidence type="ECO:0000313" key="2">
    <source>
        <dbReference type="Proteomes" id="UP001147752"/>
    </source>
</evidence>
<dbReference type="GO" id="GO:0016791">
    <property type="term" value="F:phosphatase activity"/>
    <property type="evidence" value="ECO:0007669"/>
    <property type="project" value="UniProtKB-ARBA"/>
</dbReference>
<gene>
    <name evidence="1" type="ORF">N7517_003636</name>
</gene>
<dbReference type="RefSeq" id="XP_056577616.1">
    <property type="nucleotide sequence ID" value="XM_056721366.1"/>
</dbReference>
<dbReference type="InterPro" id="IPR023214">
    <property type="entry name" value="HAD_sf"/>
</dbReference>
<dbReference type="NCBIfam" id="TIGR01509">
    <property type="entry name" value="HAD-SF-IA-v3"/>
    <property type="match status" value="1"/>
</dbReference>
<dbReference type="EMBL" id="JAPZBT010000002">
    <property type="protein sequence ID" value="KAJ5371630.1"/>
    <property type="molecule type" value="Genomic_DNA"/>
</dbReference>
<dbReference type="Gene3D" id="3.40.50.1000">
    <property type="entry name" value="HAD superfamily/HAD-like"/>
    <property type="match status" value="1"/>
</dbReference>
<dbReference type="InterPro" id="IPR023198">
    <property type="entry name" value="PGP-like_dom2"/>
</dbReference>
<dbReference type="Gene3D" id="1.10.150.240">
    <property type="entry name" value="Putative phosphatase, domain 2"/>
    <property type="match status" value="1"/>
</dbReference>
<proteinExistence type="predicted"/>
<dbReference type="InterPro" id="IPR041492">
    <property type="entry name" value="HAD_2"/>
</dbReference>
<dbReference type="SUPFAM" id="SSF56784">
    <property type="entry name" value="HAD-like"/>
    <property type="match status" value="1"/>
</dbReference>
<dbReference type="Proteomes" id="UP001147752">
    <property type="component" value="Unassembled WGS sequence"/>
</dbReference>
<dbReference type="InterPro" id="IPR006439">
    <property type="entry name" value="HAD-SF_hydro_IA"/>
</dbReference>
<keyword evidence="2" id="KW-1185">Reference proteome</keyword>
<organism evidence="1 2">
    <name type="scientific">Penicillium concentricum</name>
    <dbReference type="NCBI Taxonomy" id="293559"/>
    <lineage>
        <taxon>Eukaryota</taxon>
        <taxon>Fungi</taxon>
        <taxon>Dikarya</taxon>
        <taxon>Ascomycota</taxon>
        <taxon>Pezizomycotina</taxon>
        <taxon>Eurotiomycetes</taxon>
        <taxon>Eurotiomycetidae</taxon>
        <taxon>Eurotiales</taxon>
        <taxon>Aspergillaceae</taxon>
        <taxon>Penicillium</taxon>
    </lineage>
</organism>
<dbReference type="InterPro" id="IPR036412">
    <property type="entry name" value="HAD-like_sf"/>
</dbReference>
<reference evidence="1" key="2">
    <citation type="journal article" date="2023" name="IMA Fungus">
        <title>Comparative genomic study of the Penicillium genus elucidates a diverse pangenome and 15 lateral gene transfer events.</title>
        <authorList>
            <person name="Petersen C."/>
            <person name="Sorensen T."/>
            <person name="Nielsen M.R."/>
            <person name="Sondergaard T.E."/>
            <person name="Sorensen J.L."/>
            <person name="Fitzpatrick D.A."/>
            <person name="Frisvad J.C."/>
            <person name="Nielsen K.L."/>
        </authorList>
    </citation>
    <scope>NUCLEOTIDE SEQUENCE</scope>
    <source>
        <strain evidence="1">IBT 3081</strain>
    </source>
</reference>
<dbReference type="AlphaFoldDB" id="A0A9W9S4A7"/>
<comment type="caution">
    <text evidence="1">The sequence shown here is derived from an EMBL/GenBank/DDBJ whole genome shotgun (WGS) entry which is preliminary data.</text>
</comment>
<dbReference type="PANTHER" id="PTHR43611:SF3">
    <property type="entry name" value="FLAVIN MONONUCLEOTIDE HYDROLASE 1, CHLOROPLATIC"/>
    <property type="match status" value="1"/>
</dbReference>
<dbReference type="PANTHER" id="PTHR43611">
    <property type="entry name" value="ALPHA-D-GLUCOSE 1-PHOSPHATE PHOSPHATASE"/>
    <property type="match status" value="1"/>
</dbReference>
<dbReference type="Pfam" id="PF13419">
    <property type="entry name" value="HAD_2"/>
    <property type="match status" value="1"/>
</dbReference>
<dbReference type="OrthoDB" id="2012566at2759"/>
<sequence length="195" mass="22589">MCGDVFFQWKPQLDSNFPVDTLRAITHSEMWFDYKQSRMMSTQCYQQLGKEHGISEKEIARMFRHSTGCLMPNPRMTRLLYELKNRGLAIYMMTNIPRIHFDQLRSVEYEWDLFDAIFASGYVGMRKPNRCFYELVLKETSTAALEAIFIDDKNENVLAAEEVGMAGLLYDGTKADEFWAQLMDILSGKATDSMA</sequence>
<name>A0A9W9S4A7_9EURO</name>
<protein>
    <submittedName>
        <fullName evidence="1">Uncharacterized protein</fullName>
    </submittedName>
</protein>